<dbReference type="InterPro" id="IPR039933">
    <property type="entry name" value="XRI1"/>
</dbReference>
<gene>
    <name evidence="2" type="ORF">EJB05_43254</name>
</gene>
<protein>
    <recommendedName>
        <fullName evidence="4">Protein XRI1</fullName>
    </recommendedName>
</protein>
<dbReference type="AlphaFoldDB" id="A0A5J9TEM0"/>
<comment type="caution">
    <text evidence="2">The sequence shown here is derived from an EMBL/GenBank/DDBJ whole genome shotgun (WGS) entry which is preliminary data.</text>
</comment>
<evidence type="ECO:0000313" key="3">
    <source>
        <dbReference type="Proteomes" id="UP000324897"/>
    </source>
</evidence>
<accession>A0A5J9TEM0</accession>
<evidence type="ECO:0000313" key="2">
    <source>
        <dbReference type="EMBL" id="TVU09759.1"/>
    </source>
</evidence>
<name>A0A5J9TEM0_9POAL</name>
<keyword evidence="3" id="KW-1185">Reference proteome</keyword>
<dbReference type="PROSITE" id="PS51257">
    <property type="entry name" value="PROKAR_LIPOPROTEIN"/>
    <property type="match status" value="1"/>
</dbReference>
<dbReference type="PANTHER" id="PTHR33385:SF14">
    <property type="entry name" value="PROTEIN XRI1"/>
    <property type="match status" value="1"/>
</dbReference>
<dbReference type="Proteomes" id="UP000324897">
    <property type="component" value="Chromosome 3"/>
</dbReference>
<evidence type="ECO:0000256" key="1">
    <source>
        <dbReference type="SAM" id="MobiDB-lite"/>
    </source>
</evidence>
<sequence length="353" mass="36763">METAQERQLQGRQAWPFHMMAATTTGCLLDAGTNYSYSSSTSCGLSGGAGDCFVLGWEPPTQLGCFGLLAADVHELFPLFADMVESSPLPVTSSALAVPPPAPLDAVAVPQNLDDLLLNFWDASCHDGDVGAQQLQVAFNSSCCLPLPHETSSSSATTTTTTNSFFPCDYDDDPLSSIFSTGPVLAENALLQAPAPPEPPSSSSSNCHANPRGSDGSGAQVQCTAATPSAARAPPLPPPRSSSLKRSTREAAESEQAESSENGGSKRRKASARVVCPFALLKPDGLDGGATLADINARILMRPSRPVRHPVGEFACAPRVSADKPGISGKAVSSFTRLHTPGRGTITIIRTRG</sequence>
<feature type="region of interest" description="Disordered" evidence="1">
    <location>
        <begin position="192"/>
        <end position="269"/>
    </location>
</feature>
<proteinExistence type="predicted"/>
<organism evidence="2 3">
    <name type="scientific">Eragrostis curvula</name>
    <name type="common">weeping love grass</name>
    <dbReference type="NCBI Taxonomy" id="38414"/>
    <lineage>
        <taxon>Eukaryota</taxon>
        <taxon>Viridiplantae</taxon>
        <taxon>Streptophyta</taxon>
        <taxon>Embryophyta</taxon>
        <taxon>Tracheophyta</taxon>
        <taxon>Spermatophyta</taxon>
        <taxon>Magnoliopsida</taxon>
        <taxon>Liliopsida</taxon>
        <taxon>Poales</taxon>
        <taxon>Poaceae</taxon>
        <taxon>PACMAD clade</taxon>
        <taxon>Chloridoideae</taxon>
        <taxon>Eragrostideae</taxon>
        <taxon>Eragrostidinae</taxon>
        <taxon>Eragrostis</taxon>
    </lineage>
</organism>
<dbReference type="GO" id="GO:0007140">
    <property type="term" value="P:male meiotic nuclear division"/>
    <property type="evidence" value="ECO:0007669"/>
    <property type="project" value="InterPro"/>
</dbReference>
<dbReference type="EMBL" id="RWGY01000039">
    <property type="protein sequence ID" value="TVU09759.1"/>
    <property type="molecule type" value="Genomic_DNA"/>
</dbReference>
<feature type="compositionally biased region" description="Low complexity" evidence="1">
    <location>
        <begin position="224"/>
        <end position="233"/>
    </location>
</feature>
<dbReference type="OrthoDB" id="691244at2759"/>
<dbReference type="Gramene" id="TVU09759">
    <property type="protein sequence ID" value="TVU09759"/>
    <property type="gene ID" value="EJB05_43254"/>
</dbReference>
<dbReference type="GO" id="GO:0007143">
    <property type="term" value="P:female meiotic nuclear division"/>
    <property type="evidence" value="ECO:0007669"/>
    <property type="project" value="InterPro"/>
</dbReference>
<dbReference type="PANTHER" id="PTHR33385">
    <property type="entry name" value="PROTEIN XRI1"/>
    <property type="match status" value="1"/>
</dbReference>
<reference evidence="2 3" key="1">
    <citation type="journal article" date="2019" name="Sci. Rep.">
        <title>A high-quality genome of Eragrostis curvula grass provides insights into Poaceae evolution and supports new strategies to enhance forage quality.</title>
        <authorList>
            <person name="Carballo J."/>
            <person name="Santos B.A.C.M."/>
            <person name="Zappacosta D."/>
            <person name="Garbus I."/>
            <person name="Selva J.P."/>
            <person name="Gallo C.A."/>
            <person name="Diaz A."/>
            <person name="Albertini E."/>
            <person name="Caccamo M."/>
            <person name="Echenique V."/>
        </authorList>
    </citation>
    <scope>NUCLEOTIDE SEQUENCE [LARGE SCALE GENOMIC DNA]</scope>
    <source>
        <strain evidence="3">cv. Victoria</strain>
        <tissue evidence="2">Leaf</tissue>
    </source>
</reference>
<evidence type="ECO:0008006" key="4">
    <source>
        <dbReference type="Google" id="ProtNLM"/>
    </source>
</evidence>